<reference evidence="1" key="1">
    <citation type="submission" date="2021-03" db="EMBL/GenBank/DDBJ databases">
        <title>Draft genome sequence of rust myrtle Austropuccinia psidii MF-1, a brazilian biotype.</title>
        <authorList>
            <person name="Quecine M.C."/>
            <person name="Pachon D.M.R."/>
            <person name="Bonatelli M.L."/>
            <person name="Correr F.H."/>
            <person name="Franceschini L.M."/>
            <person name="Leite T.F."/>
            <person name="Margarido G.R.A."/>
            <person name="Almeida C.A."/>
            <person name="Ferrarezi J.A."/>
            <person name="Labate C.A."/>
        </authorList>
    </citation>
    <scope>NUCLEOTIDE SEQUENCE</scope>
    <source>
        <strain evidence="1">MF-1</strain>
    </source>
</reference>
<dbReference type="AlphaFoldDB" id="A0A9Q3H721"/>
<proteinExistence type="predicted"/>
<sequence length="155" mass="17459">MANKKLYAIEQVAEEESPIGDSQSHSMGDAIREQYVDEEDPTEEFIVDYQKETKIEDQDMQLEAGMPQYTANKNFCKHTQDLQTLLVTPTQGMAYIHGKATKLTVFIDYAQHPLISDSGAHCLIVSRTYLEITSQIGTKNSCQPRQITSNVQEGK</sequence>
<keyword evidence="2" id="KW-1185">Reference proteome</keyword>
<protein>
    <submittedName>
        <fullName evidence="1">Uncharacterized protein</fullName>
    </submittedName>
</protein>
<comment type="caution">
    <text evidence="1">The sequence shown here is derived from an EMBL/GenBank/DDBJ whole genome shotgun (WGS) entry which is preliminary data.</text>
</comment>
<gene>
    <name evidence="1" type="ORF">O181_031305</name>
</gene>
<dbReference type="Proteomes" id="UP000765509">
    <property type="component" value="Unassembled WGS sequence"/>
</dbReference>
<dbReference type="EMBL" id="AVOT02011155">
    <property type="protein sequence ID" value="MBW0491590.1"/>
    <property type="molecule type" value="Genomic_DNA"/>
</dbReference>
<organism evidence="1 2">
    <name type="scientific">Austropuccinia psidii MF-1</name>
    <dbReference type="NCBI Taxonomy" id="1389203"/>
    <lineage>
        <taxon>Eukaryota</taxon>
        <taxon>Fungi</taxon>
        <taxon>Dikarya</taxon>
        <taxon>Basidiomycota</taxon>
        <taxon>Pucciniomycotina</taxon>
        <taxon>Pucciniomycetes</taxon>
        <taxon>Pucciniales</taxon>
        <taxon>Sphaerophragmiaceae</taxon>
        <taxon>Austropuccinia</taxon>
    </lineage>
</organism>
<name>A0A9Q3H721_9BASI</name>
<evidence type="ECO:0000313" key="2">
    <source>
        <dbReference type="Proteomes" id="UP000765509"/>
    </source>
</evidence>
<evidence type="ECO:0000313" key="1">
    <source>
        <dbReference type="EMBL" id="MBW0491590.1"/>
    </source>
</evidence>
<accession>A0A9Q3H721</accession>